<dbReference type="PANTHER" id="PTHR43689:SF8">
    <property type="entry name" value="ALPHA_BETA-HYDROLASES SUPERFAMILY PROTEIN"/>
    <property type="match status" value="1"/>
</dbReference>
<dbReference type="OrthoDB" id="9779853at2"/>
<name>A0A1X3G103_9BRAD</name>
<feature type="domain" description="AB hydrolase-1" evidence="1">
    <location>
        <begin position="32"/>
        <end position="249"/>
    </location>
</feature>
<dbReference type="AlphaFoldDB" id="A0A1X3G103"/>
<reference evidence="4 5" key="1">
    <citation type="submission" date="2017-03" db="EMBL/GenBank/DDBJ databases">
        <title>Whole genome sequences of fourteen strains of Bradyrhizobium canariense and one strain of Bradyrhizobium japonicum isolated from Lupinus (Papilionoideae: Genisteae) species in Algeria.</title>
        <authorList>
            <person name="Crovadore J."/>
            <person name="Chekireb D."/>
            <person name="Brachmann A."/>
            <person name="Chablais R."/>
            <person name="Cochard B."/>
            <person name="Lefort F."/>
        </authorList>
    </citation>
    <scope>NUCLEOTIDE SEQUENCE [LARGE SCALE GENOMIC DNA]</scope>
    <source>
        <strain evidence="2 4">UBMA195</strain>
        <strain evidence="3 5">UBMAN05</strain>
    </source>
</reference>
<dbReference type="Proteomes" id="UP000193884">
    <property type="component" value="Unassembled WGS sequence"/>
</dbReference>
<evidence type="ECO:0000259" key="1">
    <source>
        <dbReference type="Pfam" id="PF12697"/>
    </source>
</evidence>
<dbReference type="EMBL" id="NAFI01000153">
    <property type="protein sequence ID" value="OSJ15623.1"/>
    <property type="molecule type" value="Genomic_DNA"/>
</dbReference>
<proteinExistence type="predicted"/>
<dbReference type="Proteomes" id="UP000193553">
    <property type="component" value="Unassembled WGS sequence"/>
</dbReference>
<evidence type="ECO:0000313" key="2">
    <source>
        <dbReference type="EMBL" id="OSJ15623.1"/>
    </source>
</evidence>
<dbReference type="RefSeq" id="WP_085349672.1">
    <property type="nucleotide sequence ID" value="NZ_NAEX01000168.1"/>
</dbReference>
<keyword evidence="5" id="KW-1185">Reference proteome</keyword>
<dbReference type="EMBL" id="NAFK01000169">
    <property type="protein sequence ID" value="OSJ25512.1"/>
    <property type="molecule type" value="Genomic_DNA"/>
</dbReference>
<evidence type="ECO:0000313" key="5">
    <source>
        <dbReference type="Proteomes" id="UP000193884"/>
    </source>
</evidence>
<dbReference type="InterPro" id="IPR029058">
    <property type="entry name" value="AB_hydrolase_fold"/>
</dbReference>
<sequence>MTNLAPTGFLSIGDASLEYKWLAPQSADAPTIVMLHEGLGSVGLWGDFPEKLREATSAGIFVYSRAGYGQSSKVALPRPLDYMQREALDVLPKILDAIGFRRGLLLGHSDGASIATIYAGAHQDHRLNGLVLIAPHFIVEDISVKSIADIKTAFETTDLKAKLARWHTDVDNAFYGWNAAWLDPKFRDWDISEYLAYIRVPVLILQGVDDQYGTLRQAEIAQQECYCPVDLKVMSGAAHSPHREAPGATLHAIEQFAAAALGEDMQQNACMGR</sequence>
<evidence type="ECO:0000313" key="4">
    <source>
        <dbReference type="Proteomes" id="UP000193553"/>
    </source>
</evidence>
<evidence type="ECO:0000313" key="3">
    <source>
        <dbReference type="EMBL" id="OSJ25512.1"/>
    </source>
</evidence>
<keyword evidence="2" id="KW-0378">Hydrolase</keyword>
<accession>A0A1X3G103</accession>
<dbReference type="PANTHER" id="PTHR43689">
    <property type="entry name" value="HYDROLASE"/>
    <property type="match status" value="1"/>
</dbReference>
<protein>
    <submittedName>
        <fullName evidence="2">Alpha/beta hydrolase</fullName>
    </submittedName>
</protein>
<dbReference type="Pfam" id="PF12697">
    <property type="entry name" value="Abhydrolase_6"/>
    <property type="match status" value="1"/>
</dbReference>
<dbReference type="GO" id="GO:0016787">
    <property type="term" value="F:hydrolase activity"/>
    <property type="evidence" value="ECO:0007669"/>
    <property type="project" value="UniProtKB-KW"/>
</dbReference>
<gene>
    <name evidence="3" type="ORF">BST63_23480</name>
    <name evidence="2" type="ORF">BSZ18_07070</name>
</gene>
<dbReference type="InterPro" id="IPR000073">
    <property type="entry name" value="AB_hydrolase_1"/>
</dbReference>
<dbReference type="SUPFAM" id="SSF53474">
    <property type="entry name" value="alpha/beta-Hydrolases"/>
    <property type="match status" value="1"/>
</dbReference>
<comment type="caution">
    <text evidence="2">The sequence shown here is derived from an EMBL/GenBank/DDBJ whole genome shotgun (WGS) entry which is preliminary data.</text>
</comment>
<organism evidence="2 4">
    <name type="scientific">Bradyrhizobium canariense</name>
    <dbReference type="NCBI Taxonomy" id="255045"/>
    <lineage>
        <taxon>Bacteria</taxon>
        <taxon>Pseudomonadati</taxon>
        <taxon>Pseudomonadota</taxon>
        <taxon>Alphaproteobacteria</taxon>
        <taxon>Hyphomicrobiales</taxon>
        <taxon>Nitrobacteraceae</taxon>
        <taxon>Bradyrhizobium</taxon>
    </lineage>
</organism>
<dbReference type="Gene3D" id="3.40.50.1820">
    <property type="entry name" value="alpha/beta hydrolase"/>
    <property type="match status" value="1"/>
</dbReference>